<evidence type="ECO:0000313" key="2">
    <source>
        <dbReference type="EMBL" id="MFD1044266.1"/>
    </source>
</evidence>
<comment type="caution">
    <text evidence="2">The sequence shown here is derived from an EMBL/GenBank/DDBJ whole genome shotgun (WGS) entry which is preliminary data.</text>
</comment>
<dbReference type="EMBL" id="JBHTIS010000021">
    <property type="protein sequence ID" value="MFD1044266.1"/>
    <property type="molecule type" value="Genomic_DNA"/>
</dbReference>
<proteinExistence type="predicted"/>
<gene>
    <name evidence="2" type="ORF">ACFQ1S_00975</name>
</gene>
<accession>A0ABW3M0T4</accession>
<keyword evidence="3" id="KW-1185">Reference proteome</keyword>
<sequence length="198" mass="21859">MISYLGLVGSLTASTVALVIAILGWRRSDKRAQLDKEDAVARERANLLADLLELHFDALAAQHIGKNDAKMKAILLRLPGHLATTLRVRLKLGYTMKDVPLDPASAKRLGPATTATPHEAGYKWMIFDRSSVLKGRGFEPYPEWIEAELAYDIAGQRGGDQDAVLRALSHDVRNPQDAVIAQLQQHQEQREITSGDTQ</sequence>
<organism evidence="2 3">
    <name type="scientific">Kibdelosporangium lantanae</name>
    <dbReference type="NCBI Taxonomy" id="1497396"/>
    <lineage>
        <taxon>Bacteria</taxon>
        <taxon>Bacillati</taxon>
        <taxon>Actinomycetota</taxon>
        <taxon>Actinomycetes</taxon>
        <taxon>Pseudonocardiales</taxon>
        <taxon>Pseudonocardiaceae</taxon>
        <taxon>Kibdelosporangium</taxon>
    </lineage>
</organism>
<evidence type="ECO:0000313" key="3">
    <source>
        <dbReference type="Proteomes" id="UP001597045"/>
    </source>
</evidence>
<keyword evidence="1" id="KW-0812">Transmembrane</keyword>
<keyword evidence="1" id="KW-0472">Membrane</keyword>
<protein>
    <submittedName>
        <fullName evidence="2">Uncharacterized protein</fullName>
    </submittedName>
</protein>
<dbReference type="Proteomes" id="UP001597045">
    <property type="component" value="Unassembled WGS sequence"/>
</dbReference>
<evidence type="ECO:0000256" key="1">
    <source>
        <dbReference type="SAM" id="Phobius"/>
    </source>
</evidence>
<keyword evidence="1" id="KW-1133">Transmembrane helix</keyword>
<feature type="transmembrane region" description="Helical" evidence="1">
    <location>
        <begin position="6"/>
        <end position="25"/>
    </location>
</feature>
<name>A0ABW3M0T4_9PSEU</name>
<reference evidence="3" key="1">
    <citation type="journal article" date="2019" name="Int. J. Syst. Evol. Microbiol.">
        <title>The Global Catalogue of Microorganisms (GCM) 10K type strain sequencing project: providing services to taxonomists for standard genome sequencing and annotation.</title>
        <authorList>
            <consortium name="The Broad Institute Genomics Platform"/>
            <consortium name="The Broad Institute Genome Sequencing Center for Infectious Disease"/>
            <person name="Wu L."/>
            <person name="Ma J."/>
        </authorList>
    </citation>
    <scope>NUCLEOTIDE SEQUENCE [LARGE SCALE GENOMIC DNA]</scope>
    <source>
        <strain evidence="3">JCM 31486</strain>
    </source>
</reference>